<feature type="region of interest" description="Disordered" evidence="1">
    <location>
        <begin position="1"/>
        <end position="60"/>
    </location>
</feature>
<accession>A0A9Q1ERM6</accession>
<proteinExistence type="predicted"/>
<reference evidence="2" key="1">
    <citation type="journal article" date="2023" name="Science">
        <title>Genome structures resolve the early diversification of teleost fishes.</title>
        <authorList>
            <person name="Parey E."/>
            <person name="Louis A."/>
            <person name="Montfort J."/>
            <person name="Bouchez O."/>
            <person name="Roques C."/>
            <person name="Iampietro C."/>
            <person name="Lluch J."/>
            <person name="Castinel A."/>
            <person name="Donnadieu C."/>
            <person name="Desvignes T."/>
            <person name="Floi Bucao C."/>
            <person name="Jouanno E."/>
            <person name="Wen M."/>
            <person name="Mejri S."/>
            <person name="Dirks R."/>
            <person name="Jansen H."/>
            <person name="Henkel C."/>
            <person name="Chen W.J."/>
            <person name="Zahm M."/>
            <person name="Cabau C."/>
            <person name="Klopp C."/>
            <person name="Thompson A.W."/>
            <person name="Robinson-Rechavi M."/>
            <person name="Braasch I."/>
            <person name="Lecointre G."/>
            <person name="Bobe J."/>
            <person name="Postlethwait J.H."/>
            <person name="Berthelot C."/>
            <person name="Roest Crollius H."/>
            <person name="Guiguen Y."/>
        </authorList>
    </citation>
    <scope>NUCLEOTIDE SEQUENCE</scope>
    <source>
        <strain evidence="2">WJC10195</strain>
    </source>
</reference>
<dbReference type="EMBL" id="JAINUF010000013">
    <property type="protein sequence ID" value="KAJ8343687.1"/>
    <property type="molecule type" value="Genomic_DNA"/>
</dbReference>
<keyword evidence="3" id="KW-1185">Reference proteome</keyword>
<gene>
    <name evidence="2" type="ORF">SKAU_G00310160</name>
</gene>
<sequence>MDPKSPAAGSEPAGRGQGEGAESTTWRDQSSATRRIHCSGGHSITNEMGPPHSAGQYGRCCNLSSLSSADKRCGGGNEHLSPRKCAN</sequence>
<organism evidence="2 3">
    <name type="scientific">Synaphobranchus kaupii</name>
    <name type="common">Kaup's arrowtooth eel</name>
    <dbReference type="NCBI Taxonomy" id="118154"/>
    <lineage>
        <taxon>Eukaryota</taxon>
        <taxon>Metazoa</taxon>
        <taxon>Chordata</taxon>
        <taxon>Craniata</taxon>
        <taxon>Vertebrata</taxon>
        <taxon>Euteleostomi</taxon>
        <taxon>Actinopterygii</taxon>
        <taxon>Neopterygii</taxon>
        <taxon>Teleostei</taxon>
        <taxon>Anguilliformes</taxon>
        <taxon>Synaphobranchidae</taxon>
        <taxon>Synaphobranchus</taxon>
    </lineage>
</organism>
<comment type="caution">
    <text evidence="2">The sequence shown here is derived from an EMBL/GenBank/DDBJ whole genome shotgun (WGS) entry which is preliminary data.</text>
</comment>
<feature type="compositionally biased region" description="Polar residues" evidence="1">
    <location>
        <begin position="22"/>
        <end position="33"/>
    </location>
</feature>
<evidence type="ECO:0000313" key="2">
    <source>
        <dbReference type="EMBL" id="KAJ8343687.1"/>
    </source>
</evidence>
<evidence type="ECO:0000256" key="1">
    <source>
        <dbReference type="SAM" id="MobiDB-lite"/>
    </source>
</evidence>
<dbReference type="AlphaFoldDB" id="A0A9Q1ERM6"/>
<protein>
    <submittedName>
        <fullName evidence="2">Uncharacterized protein</fullName>
    </submittedName>
</protein>
<dbReference type="Proteomes" id="UP001152622">
    <property type="component" value="Chromosome 13"/>
</dbReference>
<name>A0A9Q1ERM6_SYNKA</name>
<evidence type="ECO:0000313" key="3">
    <source>
        <dbReference type="Proteomes" id="UP001152622"/>
    </source>
</evidence>